<comment type="similarity">
    <text evidence="1">Belongs to the HAD-like hydrolase superfamily. CbbY/CbbZ/Gph/YieH family.</text>
</comment>
<dbReference type="InterPro" id="IPR036412">
    <property type="entry name" value="HAD-like_sf"/>
</dbReference>
<accession>A0A511NK23</accession>
<gene>
    <name evidence="6" type="primary">pgmB2</name>
    <name evidence="6" type="ORF">EB1_29140</name>
</gene>
<feature type="binding site" evidence="3">
    <location>
        <begin position="124"/>
        <end position="128"/>
    </location>
    <ligand>
        <name>substrate</name>
    </ligand>
</feature>
<keyword evidence="7" id="KW-1185">Reference proteome</keyword>
<dbReference type="InterPro" id="IPR006439">
    <property type="entry name" value="HAD-SF_hydro_IA"/>
</dbReference>
<evidence type="ECO:0000256" key="4">
    <source>
        <dbReference type="PIRSR" id="PIRSR610972-3"/>
    </source>
</evidence>
<evidence type="ECO:0000256" key="5">
    <source>
        <dbReference type="PIRSR" id="PIRSR610972-4"/>
    </source>
</evidence>
<dbReference type="InterPro" id="IPR023198">
    <property type="entry name" value="PGP-like_dom2"/>
</dbReference>
<dbReference type="PANTHER" id="PTHR18901:SF38">
    <property type="entry name" value="PSEUDOURIDINE-5'-PHOSPHATASE"/>
    <property type="match status" value="1"/>
</dbReference>
<dbReference type="CDD" id="cd02598">
    <property type="entry name" value="HAD_BPGM"/>
    <property type="match status" value="1"/>
</dbReference>
<dbReference type="STRING" id="1218108.GCA_000382425_00830"/>
<dbReference type="GO" id="GO:0005975">
    <property type="term" value="P:carbohydrate metabolic process"/>
    <property type="evidence" value="ECO:0007669"/>
    <property type="project" value="InterPro"/>
</dbReference>
<feature type="binding site" evidence="3">
    <location>
        <begin position="19"/>
        <end position="21"/>
    </location>
    <ligand>
        <name>substrate</name>
    </ligand>
</feature>
<keyword evidence="4" id="KW-0479">Metal-binding</keyword>
<evidence type="ECO:0000256" key="3">
    <source>
        <dbReference type="PIRSR" id="PIRSR610972-2"/>
    </source>
</evidence>
<dbReference type="NCBIfam" id="TIGR01990">
    <property type="entry name" value="bPGM"/>
    <property type="match status" value="1"/>
</dbReference>
<evidence type="ECO:0000256" key="1">
    <source>
        <dbReference type="ARBA" id="ARBA00006171"/>
    </source>
</evidence>
<dbReference type="SFLD" id="SFLDG01129">
    <property type="entry name" value="C1.5:_HAD__Beta-PGM__Phosphata"/>
    <property type="match status" value="1"/>
</dbReference>
<feature type="site" description="Important for catalytic activity and assists the phosphoryl transfer reaction to Asp8 by balancing charge and orienting the reacting groups" evidence="5">
    <location>
        <position position="124"/>
    </location>
</feature>
<reference evidence="6 7" key="1">
    <citation type="submission" date="2019-07" db="EMBL/GenBank/DDBJ databases">
        <title>Whole genome shotgun sequence of Empedobacter brevis NBRC 14943.</title>
        <authorList>
            <person name="Hosoyama A."/>
            <person name="Uohara A."/>
            <person name="Ohji S."/>
            <person name="Ichikawa N."/>
        </authorList>
    </citation>
    <scope>NUCLEOTIDE SEQUENCE [LARGE SCALE GENOMIC DNA]</scope>
    <source>
        <strain evidence="6 7">NBRC 14943</strain>
    </source>
</reference>
<feature type="active site" description="Proton donor/acceptor" evidence="2">
    <location>
        <position position="21"/>
    </location>
</feature>
<dbReference type="EMBL" id="BJXC01000024">
    <property type="protein sequence ID" value="GEM53124.1"/>
    <property type="molecule type" value="Genomic_DNA"/>
</dbReference>
<feature type="binding site" evidence="3">
    <location>
        <position position="35"/>
    </location>
    <ligand>
        <name>substrate</name>
    </ligand>
</feature>
<dbReference type="SFLD" id="SFLDG01135">
    <property type="entry name" value="C1.5.6:_HAD__Beta-PGM__Phospha"/>
    <property type="match status" value="1"/>
</dbReference>
<evidence type="ECO:0000256" key="2">
    <source>
        <dbReference type="PIRSR" id="PIRSR610972-1"/>
    </source>
</evidence>
<comment type="caution">
    <text evidence="6">The sequence shown here is derived from an EMBL/GenBank/DDBJ whole genome shotgun (WGS) entry which is preliminary data.</text>
</comment>
<feature type="binding site" evidence="3">
    <location>
        <position position="155"/>
    </location>
    <ligand>
        <name>substrate</name>
    </ligand>
</feature>
<proteinExistence type="inferred from homology"/>
<dbReference type="InterPro" id="IPR010972">
    <property type="entry name" value="Beta-PGM"/>
</dbReference>
<feature type="binding site" evidence="3">
    <location>
        <begin position="54"/>
        <end position="59"/>
    </location>
    <ligand>
        <name>substrate</name>
    </ligand>
</feature>
<dbReference type="SUPFAM" id="SSF56784">
    <property type="entry name" value="HAD-like"/>
    <property type="match status" value="1"/>
</dbReference>
<feature type="binding site" evidence="4">
    <location>
        <position position="180"/>
    </location>
    <ligand>
        <name>Mg(2+)</name>
        <dbReference type="ChEBI" id="CHEBI:18420"/>
    </ligand>
</feature>
<dbReference type="Proteomes" id="UP000321245">
    <property type="component" value="Unassembled WGS sequence"/>
</dbReference>
<evidence type="ECO:0000313" key="6">
    <source>
        <dbReference type="EMBL" id="GEM53124.1"/>
    </source>
</evidence>
<name>A0A511NK23_9FLAO</name>
<dbReference type="AlphaFoldDB" id="A0A511NK23"/>
<comment type="cofactor">
    <cofactor evidence="4">
        <name>Mg(2+)</name>
        <dbReference type="ChEBI" id="CHEBI:18420"/>
    </cofactor>
    <text evidence="4">Binds 2 magnesium ions per subunit.</text>
</comment>
<feature type="site" description="Important for catalytic activity and assists the phosphoryl transfer reaction to Asp8 by balancing charge and orienting the reacting groups" evidence="5">
    <location>
        <position position="155"/>
    </location>
</feature>
<dbReference type="PANTHER" id="PTHR18901">
    <property type="entry name" value="2-DEOXYGLUCOSE-6-PHOSPHATE PHOSPHATASE 2"/>
    <property type="match status" value="1"/>
</dbReference>
<dbReference type="Gene3D" id="3.40.50.1000">
    <property type="entry name" value="HAD superfamily/HAD-like"/>
    <property type="match status" value="1"/>
</dbReference>
<feature type="binding site" evidence="3">
    <location>
        <position position="86"/>
    </location>
    <ligand>
        <name>substrate</name>
    </ligand>
</feature>
<feature type="active site" description="Nucleophile" evidence="2">
    <location>
        <position position="19"/>
    </location>
</feature>
<sequence length="228" mass="25751">MWMNQSKHKILKTKAFIFDLDGVIVDTAKYHFLAWQKIARALEINFTHEHNELLKGVSRVRSLEIILGLGNVEATDEQKEQWLVQKNEDYLEYINKMDDSEILTGVMNVLNFLKENNQPIVLGSASKNARPILEKVNILHYFDDIVDGNDVSNAKPDPEVFIVGAKKANQPNENAIVFEDSVAGIQAANIAGMISVGIGEPSVLNEAKYNFNNFTEITEEFLMELINQ</sequence>
<organism evidence="6 7">
    <name type="scientific">Empedobacter brevis NBRC 14943 = ATCC 43319</name>
    <dbReference type="NCBI Taxonomy" id="1218108"/>
    <lineage>
        <taxon>Bacteria</taxon>
        <taxon>Pseudomonadati</taxon>
        <taxon>Bacteroidota</taxon>
        <taxon>Flavobacteriia</taxon>
        <taxon>Flavobacteriales</taxon>
        <taxon>Weeksellaceae</taxon>
        <taxon>Empedobacter</taxon>
    </lineage>
</organism>
<dbReference type="Pfam" id="PF00702">
    <property type="entry name" value="Hydrolase"/>
    <property type="match status" value="1"/>
</dbReference>
<feature type="binding site" evidence="4">
    <location>
        <position position="19"/>
    </location>
    <ligand>
        <name>Mg(2+)</name>
        <dbReference type="ChEBI" id="CHEBI:18420"/>
    </ligand>
</feature>
<feature type="binding site" evidence="3">
    <location>
        <position position="62"/>
    </location>
    <ligand>
        <name>substrate</name>
    </ligand>
</feature>
<dbReference type="NCBIfam" id="TIGR02009">
    <property type="entry name" value="PGMB-YQAB-SF"/>
    <property type="match status" value="1"/>
</dbReference>
<dbReference type="NCBIfam" id="TIGR01509">
    <property type="entry name" value="HAD-SF-IA-v3"/>
    <property type="match status" value="1"/>
</dbReference>
<feature type="binding site" evidence="4">
    <location>
        <position position="21"/>
    </location>
    <ligand>
        <name>Mg(2+)</name>
        <dbReference type="ChEBI" id="CHEBI:18420"/>
    </ligand>
</feature>
<protein>
    <submittedName>
        <fullName evidence="6">Beta-phosphoglucomutase</fullName>
    </submittedName>
</protein>
<dbReference type="InterPro" id="IPR010976">
    <property type="entry name" value="B-phosphoglucomutase_hydrolase"/>
</dbReference>
<dbReference type="InterPro" id="IPR023214">
    <property type="entry name" value="HAD_sf"/>
</dbReference>
<dbReference type="Gene3D" id="1.10.150.240">
    <property type="entry name" value="Putative phosphatase, domain 2"/>
    <property type="match status" value="1"/>
</dbReference>
<dbReference type="GO" id="GO:0008801">
    <property type="term" value="F:beta-phosphoglucomutase activity"/>
    <property type="evidence" value="ECO:0007669"/>
    <property type="project" value="InterPro"/>
</dbReference>
<keyword evidence="4" id="KW-0460">Magnesium</keyword>
<evidence type="ECO:0000313" key="7">
    <source>
        <dbReference type="Proteomes" id="UP000321245"/>
    </source>
</evidence>
<feature type="binding site" evidence="4">
    <location>
        <position position="179"/>
    </location>
    <ligand>
        <name>Mg(2+)</name>
        <dbReference type="ChEBI" id="CHEBI:18420"/>
    </ligand>
</feature>
<dbReference type="SFLD" id="SFLDS00003">
    <property type="entry name" value="Haloacid_Dehalogenase"/>
    <property type="match status" value="1"/>
</dbReference>
<dbReference type="GO" id="GO:0000287">
    <property type="term" value="F:magnesium ion binding"/>
    <property type="evidence" value="ECO:0007669"/>
    <property type="project" value="InterPro"/>
</dbReference>